<organism evidence="1 2">
    <name type="scientific">Dehalobacterium formicoaceticum</name>
    <dbReference type="NCBI Taxonomy" id="51515"/>
    <lineage>
        <taxon>Bacteria</taxon>
        <taxon>Bacillati</taxon>
        <taxon>Bacillota</taxon>
        <taxon>Clostridia</taxon>
        <taxon>Eubacteriales</taxon>
        <taxon>Peptococcaceae</taxon>
        <taxon>Dehalobacterium</taxon>
    </lineage>
</organism>
<sequence length="331" mass="38063">MGMKKIYGLIWFLIFCTLFEWGVARNLSFYGLVPGSSVGQLQAVQRLIDGQTDEELAEIRWLVLGDSQSRDGIRPRLVAKELGCSPQSILNLSINAGKPTDFAYFLEEVLPRLPHLEGVLISVNEHYFDRQSIRFDGKFRFLASFQERMMVPGPERQADLLLSKIFYTYGMEKQWWETIKYIWSELGTGGLSVPKQEGIGGLPPVTQEAAGGKSYDYARRLASSWMTDFRLGEPETFVLEEILDQLKERELAVALIHLPKTPLLEGMIRREYPQQEQDFIRYLNHLAKLYQFSFYRDWTLMGGDCFRDANHVNYKGARILAPQIGRILESM</sequence>
<dbReference type="Proteomes" id="UP001524944">
    <property type="component" value="Unassembled WGS sequence"/>
</dbReference>
<gene>
    <name evidence="1" type="ORF">NVS47_13230</name>
</gene>
<name>A0ABT1Y8Q7_9FIRM</name>
<dbReference type="RefSeq" id="WP_089610337.1">
    <property type="nucleotide sequence ID" value="NZ_CP022121.1"/>
</dbReference>
<evidence type="ECO:0000313" key="2">
    <source>
        <dbReference type="Proteomes" id="UP001524944"/>
    </source>
</evidence>
<protein>
    <recommendedName>
        <fullName evidence="3">SGNH/GDSL hydrolase family protein</fullName>
    </recommendedName>
</protein>
<dbReference type="SUPFAM" id="SSF52266">
    <property type="entry name" value="SGNH hydrolase"/>
    <property type="match status" value="1"/>
</dbReference>
<dbReference type="EMBL" id="JANPWE010000007">
    <property type="protein sequence ID" value="MCR6546460.1"/>
    <property type="molecule type" value="Genomic_DNA"/>
</dbReference>
<reference evidence="1 2" key="1">
    <citation type="submission" date="2022-08" db="EMBL/GenBank/DDBJ databases">
        <title>Proteogenomics of the novel Dehalobacterium formicoaceticum strain EZ94 highlights a key role of methyltransferases during anaerobic dichloromethane degradation.</title>
        <authorList>
            <person name="Wasmund K."/>
        </authorList>
    </citation>
    <scope>NUCLEOTIDE SEQUENCE [LARGE SCALE GENOMIC DNA]</scope>
    <source>
        <strain evidence="1 2">EZ94</strain>
    </source>
</reference>
<comment type="caution">
    <text evidence="1">The sequence shown here is derived from an EMBL/GenBank/DDBJ whole genome shotgun (WGS) entry which is preliminary data.</text>
</comment>
<evidence type="ECO:0008006" key="3">
    <source>
        <dbReference type="Google" id="ProtNLM"/>
    </source>
</evidence>
<proteinExistence type="predicted"/>
<keyword evidence="2" id="KW-1185">Reference proteome</keyword>
<accession>A0ABT1Y8Q7</accession>
<evidence type="ECO:0000313" key="1">
    <source>
        <dbReference type="EMBL" id="MCR6546460.1"/>
    </source>
</evidence>